<evidence type="ECO:0000256" key="1">
    <source>
        <dbReference type="ARBA" id="ARBA00008987"/>
    </source>
</evidence>
<evidence type="ECO:0000256" key="6">
    <source>
        <dbReference type="PIRNR" id="PIRNR000077"/>
    </source>
</evidence>
<dbReference type="GO" id="GO:0045454">
    <property type="term" value="P:cell redox homeostasis"/>
    <property type="evidence" value="ECO:0007669"/>
    <property type="project" value="TreeGrafter"/>
</dbReference>
<evidence type="ECO:0000259" key="8">
    <source>
        <dbReference type="PROSITE" id="PS51352"/>
    </source>
</evidence>
<dbReference type="PIRSF" id="PIRSF000077">
    <property type="entry name" value="Thioredoxin"/>
    <property type="match status" value="1"/>
</dbReference>
<keyword evidence="3" id="KW-0249">Electron transport</keyword>
<dbReference type="InterPro" id="IPR005746">
    <property type="entry name" value="Thioredoxin"/>
</dbReference>
<dbReference type="PROSITE" id="PS51352">
    <property type="entry name" value="THIOREDOXIN_2"/>
    <property type="match status" value="1"/>
</dbReference>
<dbReference type="RefSeq" id="WP_148740442.1">
    <property type="nucleotide sequence ID" value="NZ_VSTH01000051.1"/>
</dbReference>
<dbReference type="GO" id="GO:0005829">
    <property type="term" value="C:cytosol"/>
    <property type="evidence" value="ECO:0007669"/>
    <property type="project" value="TreeGrafter"/>
</dbReference>
<dbReference type="PANTHER" id="PTHR45663:SF11">
    <property type="entry name" value="GEO12009P1"/>
    <property type="match status" value="1"/>
</dbReference>
<evidence type="ECO:0000256" key="7">
    <source>
        <dbReference type="PIRSR" id="PIRSR000077-4"/>
    </source>
</evidence>
<dbReference type="Pfam" id="PF00085">
    <property type="entry name" value="Thioredoxin"/>
    <property type="match status" value="1"/>
</dbReference>
<organism evidence="9 10">
    <name type="scientific">Bradyrhizobium hipponense</name>
    <dbReference type="NCBI Taxonomy" id="2605638"/>
    <lineage>
        <taxon>Bacteria</taxon>
        <taxon>Pseudomonadati</taxon>
        <taxon>Pseudomonadota</taxon>
        <taxon>Alphaproteobacteria</taxon>
        <taxon>Hyphomicrobiales</taxon>
        <taxon>Nitrobacteraceae</taxon>
        <taxon>Bradyrhizobium</taxon>
    </lineage>
</organism>
<gene>
    <name evidence="9" type="ORF">FXV83_16375</name>
</gene>
<dbReference type="EMBL" id="VSTH01000051">
    <property type="protein sequence ID" value="TYO65508.1"/>
    <property type="molecule type" value="Genomic_DNA"/>
</dbReference>
<evidence type="ECO:0000256" key="2">
    <source>
        <dbReference type="ARBA" id="ARBA00022448"/>
    </source>
</evidence>
<evidence type="ECO:0000313" key="10">
    <source>
        <dbReference type="Proteomes" id="UP000324797"/>
    </source>
</evidence>
<evidence type="ECO:0000256" key="3">
    <source>
        <dbReference type="ARBA" id="ARBA00022982"/>
    </source>
</evidence>
<protein>
    <recommendedName>
        <fullName evidence="6">Thioredoxin</fullName>
    </recommendedName>
</protein>
<dbReference type="CDD" id="cd02947">
    <property type="entry name" value="TRX_family"/>
    <property type="match status" value="1"/>
</dbReference>
<name>A0A5S4YN03_9BRAD</name>
<dbReference type="AlphaFoldDB" id="A0A5S4YN03"/>
<dbReference type="GO" id="GO:0015035">
    <property type="term" value="F:protein-disulfide reductase activity"/>
    <property type="evidence" value="ECO:0007669"/>
    <property type="project" value="InterPro"/>
</dbReference>
<dbReference type="InterPro" id="IPR036249">
    <property type="entry name" value="Thioredoxin-like_sf"/>
</dbReference>
<reference evidence="9 10" key="1">
    <citation type="submission" date="2019-08" db="EMBL/GenBank/DDBJ databases">
        <title>Bradyrhizobium hipponensis sp. nov., a rhizobium isolated from a Lupinus angustifolius root nodule in Tunisia.</title>
        <authorList>
            <person name="Off K."/>
            <person name="Rejili M."/>
            <person name="Mars M."/>
            <person name="Brachmann A."/>
            <person name="Marin M."/>
        </authorList>
    </citation>
    <scope>NUCLEOTIDE SEQUENCE [LARGE SCALE GENOMIC DNA]</scope>
    <source>
        <strain evidence="10">aSej3</strain>
    </source>
</reference>
<dbReference type="InterPro" id="IPR017937">
    <property type="entry name" value="Thioredoxin_CS"/>
</dbReference>
<keyword evidence="5 7" id="KW-0676">Redox-active center</keyword>
<evidence type="ECO:0000256" key="5">
    <source>
        <dbReference type="ARBA" id="ARBA00023284"/>
    </source>
</evidence>
<sequence>MKPITDTSMVSELSAAKKPIVIKFEAKWCAPCKAMTPMLNAIEQEYGDRVQFFTANVEHCQLMAQRYRVSQIPALLALDGGIVTGTRTGSGSKAEVVEWMKQSIAGLRNER</sequence>
<accession>A0A5S4YN03</accession>
<dbReference type="PANTHER" id="PTHR45663">
    <property type="entry name" value="GEO12009P1"/>
    <property type="match status" value="1"/>
</dbReference>
<dbReference type="SUPFAM" id="SSF52833">
    <property type="entry name" value="Thioredoxin-like"/>
    <property type="match status" value="1"/>
</dbReference>
<dbReference type="Gene3D" id="3.40.30.10">
    <property type="entry name" value="Glutaredoxin"/>
    <property type="match status" value="1"/>
</dbReference>
<proteinExistence type="inferred from homology"/>
<feature type="domain" description="Thioredoxin" evidence="8">
    <location>
        <begin position="1"/>
        <end position="105"/>
    </location>
</feature>
<keyword evidence="2" id="KW-0813">Transport</keyword>
<feature type="disulfide bond" description="Redox-active" evidence="7">
    <location>
        <begin position="29"/>
        <end position="32"/>
    </location>
</feature>
<dbReference type="Proteomes" id="UP000324797">
    <property type="component" value="Unassembled WGS sequence"/>
</dbReference>
<keyword evidence="4 7" id="KW-1015">Disulfide bond</keyword>
<evidence type="ECO:0000256" key="4">
    <source>
        <dbReference type="ARBA" id="ARBA00023157"/>
    </source>
</evidence>
<comment type="caution">
    <text evidence="9">The sequence shown here is derived from an EMBL/GenBank/DDBJ whole genome shotgun (WGS) entry which is preliminary data.</text>
</comment>
<comment type="similarity">
    <text evidence="1 6">Belongs to the thioredoxin family.</text>
</comment>
<dbReference type="PROSITE" id="PS00194">
    <property type="entry name" value="THIOREDOXIN_1"/>
    <property type="match status" value="1"/>
</dbReference>
<keyword evidence="10" id="KW-1185">Reference proteome</keyword>
<dbReference type="InterPro" id="IPR013766">
    <property type="entry name" value="Thioredoxin_domain"/>
</dbReference>
<evidence type="ECO:0000313" key="9">
    <source>
        <dbReference type="EMBL" id="TYO65508.1"/>
    </source>
</evidence>